<evidence type="ECO:0000256" key="12">
    <source>
        <dbReference type="SAM" id="MobiDB-lite"/>
    </source>
</evidence>
<evidence type="ECO:0008006" key="18">
    <source>
        <dbReference type="Google" id="ProtNLM"/>
    </source>
</evidence>
<evidence type="ECO:0000256" key="4">
    <source>
        <dbReference type="ARBA" id="ARBA00022722"/>
    </source>
</evidence>
<organism evidence="16 17">
    <name type="scientific">Elysia crispata</name>
    <name type="common">lettuce slug</name>
    <dbReference type="NCBI Taxonomy" id="231223"/>
    <lineage>
        <taxon>Eukaryota</taxon>
        <taxon>Metazoa</taxon>
        <taxon>Spiralia</taxon>
        <taxon>Lophotrochozoa</taxon>
        <taxon>Mollusca</taxon>
        <taxon>Gastropoda</taxon>
        <taxon>Heterobranchia</taxon>
        <taxon>Euthyneura</taxon>
        <taxon>Panpulmonata</taxon>
        <taxon>Sacoglossa</taxon>
        <taxon>Placobranchoidea</taxon>
        <taxon>Plakobranchidae</taxon>
        <taxon>Elysia</taxon>
    </lineage>
</organism>
<evidence type="ECO:0000256" key="7">
    <source>
        <dbReference type="ARBA" id="ARBA00022842"/>
    </source>
</evidence>
<keyword evidence="8" id="KW-0694">RNA-binding</keyword>
<dbReference type="GO" id="GO:0003964">
    <property type="term" value="F:RNA-directed DNA polymerase activity"/>
    <property type="evidence" value="ECO:0007669"/>
    <property type="project" value="UniProtKB-KW"/>
</dbReference>
<dbReference type="InterPro" id="IPR041577">
    <property type="entry name" value="RT_RNaseH_2"/>
</dbReference>
<evidence type="ECO:0000256" key="2">
    <source>
        <dbReference type="ARBA" id="ARBA00022679"/>
    </source>
</evidence>
<keyword evidence="17" id="KW-1185">Reference proteome</keyword>
<feature type="domain" description="Integrase catalytic" evidence="15">
    <location>
        <begin position="821"/>
        <end position="994"/>
    </location>
</feature>
<dbReference type="InterPro" id="IPR041588">
    <property type="entry name" value="Integrase_H2C2"/>
</dbReference>
<dbReference type="PROSITE" id="PS00141">
    <property type="entry name" value="ASP_PROTEASE"/>
    <property type="match status" value="1"/>
</dbReference>
<dbReference type="GO" id="GO:0006508">
    <property type="term" value="P:proteolysis"/>
    <property type="evidence" value="ECO:0007669"/>
    <property type="project" value="UniProtKB-KW"/>
</dbReference>
<evidence type="ECO:0000259" key="15">
    <source>
        <dbReference type="PROSITE" id="PS50994"/>
    </source>
</evidence>
<dbReference type="FunFam" id="3.10.10.10:FF:000007">
    <property type="entry name" value="Retrovirus-related Pol polyprotein from transposon 17.6-like Protein"/>
    <property type="match status" value="1"/>
</dbReference>
<reference evidence="16" key="1">
    <citation type="journal article" date="2023" name="G3 (Bethesda)">
        <title>A reference genome for the long-term kleptoplast-retaining sea slug Elysia crispata morphotype clarki.</title>
        <authorList>
            <person name="Eastman K.E."/>
            <person name="Pendleton A.L."/>
            <person name="Shaikh M.A."/>
            <person name="Suttiyut T."/>
            <person name="Ogas R."/>
            <person name="Tomko P."/>
            <person name="Gavelis G."/>
            <person name="Widhalm J.R."/>
            <person name="Wisecaver J.H."/>
        </authorList>
    </citation>
    <scope>NUCLEOTIDE SEQUENCE</scope>
    <source>
        <strain evidence="16">ECLA1</strain>
    </source>
</reference>
<dbReference type="InterPro" id="IPR001969">
    <property type="entry name" value="Aspartic_peptidase_AS"/>
</dbReference>
<dbReference type="GO" id="GO:0015074">
    <property type="term" value="P:DNA integration"/>
    <property type="evidence" value="ECO:0007669"/>
    <property type="project" value="UniProtKB-KW"/>
</dbReference>
<dbReference type="PANTHER" id="PTHR37984:SF5">
    <property type="entry name" value="PROTEIN NYNRIN-LIKE"/>
    <property type="match status" value="1"/>
</dbReference>
<dbReference type="InterPro" id="IPR001584">
    <property type="entry name" value="Integrase_cat-core"/>
</dbReference>
<dbReference type="PROSITE" id="PS50878">
    <property type="entry name" value="RT_POL"/>
    <property type="match status" value="1"/>
</dbReference>
<feature type="domain" description="Reverse transcriptase" evidence="14">
    <location>
        <begin position="364"/>
        <end position="541"/>
    </location>
</feature>
<dbReference type="Proteomes" id="UP001283361">
    <property type="component" value="Unassembled WGS sequence"/>
</dbReference>
<dbReference type="PANTHER" id="PTHR37984">
    <property type="entry name" value="PROTEIN CBG26694"/>
    <property type="match status" value="1"/>
</dbReference>
<keyword evidence="9" id="KW-0229">DNA integration</keyword>
<gene>
    <name evidence="16" type="ORF">RRG08_027499</name>
</gene>
<dbReference type="GO" id="GO:0004190">
    <property type="term" value="F:aspartic-type endopeptidase activity"/>
    <property type="evidence" value="ECO:0007669"/>
    <property type="project" value="InterPro"/>
</dbReference>
<evidence type="ECO:0000256" key="6">
    <source>
        <dbReference type="ARBA" id="ARBA00022801"/>
    </source>
</evidence>
<dbReference type="Gene3D" id="3.10.10.10">
    <property type="entry name" value="HIV Type 1 Reverse Transcriptase, subunit A, domain 1"/>
    <property type="match status" value="1"/>
</dbReference>
<dbReference type="SUPFAM" id="SSF50630">
    <property type="entry name" value="Acid proteases"/>
    <property type="match status" value="1"/>
</dbReference>
<keyword evidence="5" id="KW-0255">Endonuclease</keyword>
<dbReference type="SUPFAM" id="SSF56672">
    <property type="entry name" value="DNA/RNA polymerases"/>
    <property type="match status" value="1"/>
</dbReference>
<accession>A0AAE0YRC6</accession>
<dbReference type="GO" id="GO:0004519">
    <property type="term" value="F:endonuclease activity"/>
    <property type="evidence" value="ECO:0007669"/>
    <property type="project" value="UniProtKB-KW"/>
</dbReference>
<dbReference type="Gene3D" id="3.30.70.270">
    <property type="match status" value="2"/>
</dbReference>
<evidence type="ECO:0000259" key="14">
    <source>
        <dbReference type="PROSITE" id="PS50878"/>
    </source>
</evidence>
<dbReference type="InterPro" id="IPR043128">
    <property type="entry name" value="Rev_trsase/Diguanyl_cyclase"/>
</dbReference>
<evidence type="ECO:0000256" key="11">
    <source>
        <dbReference type="ARBA" id="ARBA00023268"/>
    </source>
</evidence>
<evidence type="ECO:0000256" key="1">
    <source>
        <dbReference type="ARBA" id="ARBA00022670"/>
    </source>
</evidence>
<keyword evidence="3" id="KW-0548">Nucleotidyltransferase</keyword>
<evidence type="ECO:0000259" key="13">
    <source>
        <dbReference type="PROSITE" id="PS50175"/>
    </source>
</evidence>
<dbReference type="Pfam" id="PF00078">
    <property type="entry name" value="RVT_1"/>
    <property type="match status" value="1"/>
</dbReference>
<dbReference type="InterPro" id="IPR036397">
    <property type="entry name" value="RNaseH_sf"/>
</dbReference>
<dbReference type="GO" id="GO:0003723">
    <property type="term" value="F:RNA binding"/>
    <property type="evidence" value="ECO:0007669"/>
    <property type="project" value="UniProtKB-KW"/>
</dbReference>
<dbReference type="CDD" id="cd01647">
    <property type="entry name" value="RT_LTR"/>
    <property type="match status" value="1"/>
</dbReference>
<feature type="region of interest" description="Disordered" evidence="12">
    <location>
        <begin position="151"/>
        <end position="174"/>
    </location>
</feature>
<evidence type="ECO:0000256" key="8">
    <source>
        <dbReference type="ARBA" id="ARBA00022884"/>
    </source>
</evidence>
<evidence type="ECO:0000256" key="10">
    <source>
        <dbReference type="ARBA" id="ARBA00022918"/>
    </source>
</evidence>
<evidence type="ECO:0000256" key="9">
    <source>
        <dbReference type="ARBA" id="ARBA00022908"/>
    </source>
</evidence>
<dbReference type="PROSITE" id="PS50994">
    <property type="entry name" value="INTEGRASE"/>
    <property type="match status" value="1"/>
</dbReference>
<dbReference type="InterPro" id="IPR012337">
    <property type="entry name" value="RNaseH-like_sf"/>
</dbReference>
<keyword evidence="6" id="KW-0378">Hydrolase</keyword>
<dbReference type="Pfam" id="PF17921">
    <property type="entry name" value="Integrase_H2C2"/>
    <property type="match status" value="1"/>
</dbReference>
<dbReference type="Gene3D" id="2.40.70.10">
    <property type="entry name" value="Acid Proteases"/>
    <property type="match status" value="1"/>
</dbReference>
<keyword evidence="4" id="KW-0540">Nuclease</keyword>
<keyword evidence="1" id="KW-0645">Protease</keyword>
<evidence type="ECO:0000256" key="5">
    <source>
        <dbReference type="ARBA" id="ARBA00022759"/>
    </source>
</evidence>
<proteinExistence type="predicted"/>
<sequence length="1112" mass="124902">MAVESVSLKLPTFWVSSPSAWFAQAEAQFALKSISQDETKYYHVVASLDTTTATRALSIITNPPTTNKYPVIKSFLTSAFGLSEEERASALLGLRGLGDSKPSELIDKRLSLLGEHKPCFLFRHIFMQQLLDHIRILLASSTTFDYRELAQEADQETPGKRQGGPPVASASVGPRDPQLFITDTKSGRRFLVDTGAQVSVVPATWFDKRSGETGPPLQAANGTHISTYGSRNVPLYFNNRLYQACLIIADVKRPLLGADFCRQHNLLVDLRGQRLIEADTYLSSPCYVSKTPVNELSPVEVEEYKFRKILHEFPDILRPTFSSADVKHVVRHFVPTTGAPIHARTRRLAPDKLAVAKREFLEMEHMGIIRKSNSPWASPLHIVPKPNGGWRPCGDYRRLNDATTPDRYPIPHIQDFSAKLSSKVIFSKIDLVHGYHQIPMHPNDIAKTAIITPFSLYEFLRMPFGLKNAAQAFQRLMDTVLQDVNCAFVYLDDILVASASEEEHMSDLRTICRRLQDFGLVVRLEKCIFGQKSIEFLGYQVSESGSIPLPSKVRAIENFPRPHNVKGLQEFLGMINFYHRFIPHAAALLRPLYSALKKSKPHQIIDWTNDMCESFTSSKAALADATMLSHPKPGASISLTSDASDQAVGAVLEQNVDGFWQPLAFLSKQLRPPEQKYSTFDRELLALYLAIRHFKYFLEGRSFTMFTDHEPLVGAMSKASDLWTARQQRHLAHISEFSTDIRHISGKDYVVADCLSRNTTGTNTLDNVVLGIDYAAMARAQTQDTDVQAFQTAITGLTIRPIQIHNSGPVLLCDVSLGHPRPIVPPTFQRQVFEAIHNLAHPGRKSTVKLVANKFVWHGVKKQAIPMVQTSTTDCAIALIRHWIARFGVPLDMTSDRRPQFTSALWNEVANKLGIQVHRTTANHPHSNGLVERFHRTLKAALKARLQGPRWTDELPWVLLGLRTVPKEDLDTSSAELVYGEPLTVPGEFVNPNSRLHSSNNLFHSLAERFAPIPTSYHGLSTPSIPPSLKNARFVFVRRDCHRGPLQRPYDGPYRVITPGPKTFRVMIGRREEVISIDRLKPAHVDLTQPVLVAQPRRRGRPHITQKPITFY</sequence>
<dbReference type="InterPro" id="IPR021109">
    <property type="entry name" value="Peptidase_aspartic_dom_sf"/>
</dbReference>
<keyword evidence="10" id="KW-0695">RNA-directed DNA polymerase</keyword>
<evidence type="ECO:0000313" key="16">
    <source>
        <dbReference type="EMBL" id="KAK3755241.1"/>
    </source>
</evidence>
<keyword evidence="7" id="KW-0460">Magnesium</keyword>
<dbReference type="AlphaFoldDB" id="A0AAE0YRC6"/>
<dbReference type="Pfam" id="PF17919">
    <property type="entry name" value="RT_RNaseH_2"/>
    <property type="match status" value="1"/>
</dbReference>
<dbReference type="InterPro" id="IPR043502">
    <property type="entry name" value="DNA/RNA_pol_sf"/>
</dbReference>
<dbReference type="EMBL" id="JAWDGP010005603">
    <property type="protein sequence ID" value="KAK3755241.1"/>
    <property type="molecule type" value="Genomic_DNA"/>
</dbReference>
<keyword evidence="11" id="KW-0511">Multifunctional enzyme</keyword>
<dbReference type="Pfam" id="PF23055">
    <property type="entry name" value="DUF7041"/>
    <property type="match status" value="1"/>
</dbReference>
<keyword evidence="2" id="KW-0808">Transferase</keyword>
<dbReference type="FunFam" id="3.30.70.270:FF:000020">
    <property type="entry name" value="Transposon Tf2-6 polyprotein-like Protein"/>
    <property type="match status" value="1"/>
</dbReference>
<dbReference type="InterPro" id="IPR000477">
    <property type="entry name" value="RT_dom"/>
</dbReference>
<dbReference type="InterPro" id="IPR050951">
    <property type="entry name" value="Retrovirus_Pol_polyprotein"/>
</dbReference>
<evidence type="ECO:0000256" key="3">
    <source>
        <dbReference type="ARBA" id="ARBA00022695"/>
    </source>
</evidence>
<protein>
    <recommendedName>
        <fullName evidence="18">Reverse transcriptase</fullName>
    </recommendedName>
</protein>
<name>A0AAE0YRC6_9GAST</name>
<dbReference type="PROSITE" id="PS50175">
    <property type="entry name" value="ASP_PROT_RETROV"/>
    <property type="match status" value="1"/>
</dbReference>
<dbReference type="CDD" id="cd09274">
    <property type="entry name" value="RNase_HI_RT_Ty3"/>
    <property type="match status" value="1"/>
</dbReference>
<comment type="caution">
    <text evidence="16">The sequence shown here is derived from an EMBL/GenBank/DDBJ whole genome shotgun (WGS) entry which is preliminary data.</text>
</comment>
<feature type="domain" description="Peptidase A2" evidence="13">
    <location>
        <begin position="188"/>
        <end position="260"/>
    </location>
</feature>
<evidence type="ECO:0000313" key="17">
    <source>
        <dbReference type="Proteomes" id="UP001283361"/>
    </source>
</evidence>
<dbReference type="SUPFAM" id="SSF53098">
    <property type="entry name" value="Ribonuclease H-like"/>
    <property type="match status" value="1"/>
</dbReference>
<dbReference type="InterPro" id="IPR055469">
    <property type="entry name" value="DUF7041"/>
</dbReference>
<dbReference type="InterPro" id="IPR001995">
    <property type="entry name" value="Peptidase_A2_cat"/>
</dbReference>
<dbReference type="Gene3D" id="3.30.420.10">
    <property type="entry name" value="Ribonuclease H-like superfamily/Ribonuclease H"/>
    <property type="match status" value="1"/>
</dbReference>